<dbReference type="Gene3D" id="3.30.160.60">
    <property type="entry name" value="Classic Zinc Finger"/>
    <property type="match status" value="1"/>
</dbReference>
<evidence type="ECO:0000259" key="9">
    <source>
        <dbReference type="PROSITE" id="PS50157"/>
    </source>
</evidence>
<evidence type="ECO:0000256" key="4">
    <source>
        <dbReference type="ARBA" id="ARBA00023242"/>
    </source>
</evidence>
<keyword evidence="1" id="KW-0217">Developmental protein</keyword>
<dbReference type="Pfam" id="PF00096">
    <property type="entry name" value="zf-C2H2"/>
    <property type="match status" value="1"/>
</dbReference>
<comment type="function">
    <text evidence="5">Putative transcription factor required for axon growth and guidance in the central and peripheral nervous systems. Repels CNS axons away from the midline by promoting the expression of the midline repellent sli and its receptor robo.</text>
</comment>
<dbReference type="SUPFAM" id="SSF54695">
    <property type="entry name" value="POZ domain"/>
    <property type="match status" value="1"/>
</dbReference>
<dbReference type="OrthoDB" id="6342549at2759"/>
<feature type="domain" description="BTB" evidence="8">
    <location>
        <begin position="32"/>
        <end position="97"/>
    </location>
</feature>
<feature type="compositionally biased region" description="Pro residues" evidence="7">
    <location>
        <begin position="131"/>
        <end position="145"/>
    </location>
</feature>
<dbReference type="InterPro" id="IPR013087">
    <property type="entry name" value="Znf_C2H2_type"/>
</dbReference>
<dbReference type="InterPro" id="IPR011333">
    <property type="entry name" value="SKP1/BTB/POZ_sf"/>
</dbReference>
<protein>
    <submittedName>
        <fullName evidence="11">Protein abrupt isoform X2</fullName>
    </submittedName>
</protein>
<organism evidence="10 11">
    <name type="scientific">Hyalella azteca</name>
    <name type="common">Amphipod</name>
    <dbReference type="NCBI Taxonomy" id="294128"/>
    <lineage>
        <taxon>Eukaryota</taxon>
        <taxon>Metazoa</taxon>
        <taxon>Ecdysozoa</taxon>
        <taxon>Arthropoda</taxon>
        <taxon>Crustacea</taxon>
        <taxon>Multicrustacea</taxon>
        <taxon>Malacostraca</taxon>
        <taxon>Eumalacostraca</taxon>
        <taxon>Peracarida</taxon>
        <taxon>Amphipoda</taxon>
        <taxon>Senticaudata</taxon>
        <taxon>Talitrida</taxon>
        <taxon>Talitroidea</taxon>
        <taxon>Hyalellidae</taxon>
        <taxon>Hyalella</taxon>
    </lineage>
</organism>
<feature type="compositionally biased region" description="Basic and acidic residues" evidence="7">
    <location>
        <begin position="116"/>
        <end position="125"/>
    </location>
</feature>
<evidence type="ECO:0000259" key="8">
    <source>
        <dbReference type="PROSITE" id="PS50097"/>
    </source>
</evidence>
<evidence type="ECO:0000256" key="6">
    <source>
        <dbReference type="PROSITE-ProRule" id="PRU00042"/>
    </source>
</evidence>
<gene>
    <name evidence="11" type="primary">LOC108666185</name>
</gene>
<dbReference type="Proteomes" id="UP000694843">
    <property type="component" value="Unplaced"/>
</dbReference>
<dbReference type="AlphaFoldDB" id="A0A8B7N5F5"/>
<dbReference type="GO" id="GO:0048513">
    <property type="term" value="P:animal organ development"/>
    <property type="evidence" value="ECO:0007669"/>
    <property type="project" value="UniProtKB-ARBA"/>
</dbReference>
<sequence>MGADQQFCLRWNNFHTNITSAFESLRDDEDFVDITLACEGRQIKAHKMVLSACSPYFRSLLRGNPCQHPIVFLKDVTFANLSSILDFMYHGEVNVSHNELATFLKTAEALRVRGLAEDDNKRDGDSCAEPSSPPPPRDPPEPCSPGRPDEGGGGVVEFSDPPDVQPSKRRRSGSIADDASGPTQVLPDNVKNEPEEYINDDEDMLAQQQQQQQQQHLSSDDIKMDGFSSSAEDAGAEYLGGGETSRSNATMQQLQDSFSPFIPGMSVQSSAASSFLSHPAAVSSADHGRGHPPFSLEGVQGLPPGISALPGPSLPQSGGGGQDSSAQGGRCVCPYCSKVISNKHNLKTHITDKHTLQTERFLCKLCGRHYSTKHSLATHTSTVHRGRSSPRGAAARAARMAASFVGHRSLGFSQSDLSGGMGSRNLLGSSSGPLFDILGGCQLRSSSDVEETVTMPSLPFSSSSALSSTVSTSLTTRTSSSGSDLSALGSLLPSAEVVDVSSASRPSQTLQSLGTPNALAEVVASLPPCDVLDSTNHDQIQAMAHSLAQVFPTNHIFPSLSDFDE</sequence>
<dbReference type="GO" id="GO:0048666">
    <property type="term" value="P:neuron development"/>
    <property type="evidence" value="ECO:0007669"/>
    <property type="project" value="UniProtKB-ARBA"/>
</dbReference>
<dbReference type="RefSeq" id="XP_018008499.1">
    <property type="nucleotide sequence ID" value="XM_018153010.2"/>
</dbReference>
<dbReference type="Pfam" id="PF00651">
    <property type="entry name" value="BTB"/>
    <property type="match status" value="1"/>
</dbReference>
<dbReference type="PANTHER" id="PTHR23110">
    <property type="entry name" value="BTB DOMAIN TRANSCRIPTION FACTOR"/>
    <property type="match status" value="1"/>
</dbReference>
<accession>A0A8B7N5F5</accession>
<dbReference type="Gene3D" id="3.30.710.10">
    <property type="entry name" value="Potassium Channel Kv1.1, Chain A"/>
    <property type="match status" value="1"/>
</dbReference>
<name>A0A8B7N5F5_HYAAZ</name>
<dbReference type="PROSITE" id="PS50097">
    <property type="entry name" value="BTB"/>
    <property type="match status" value="1"/>
</dbReference>
<keyword evidence="2" id="KW-0221">Differentiation</keyword>
<dbReference type="PROSITE" id="PS00028">
    <property type="entry name" value="ZINC_FINGER_C2H2_1"/>
    <property type="match status" value="2"/>
</dbReference>
<reference evidence="11" key="1">
    <citation type="submission" date="2025-08" db="UniProtKB">
        <authorList>
            <consortium name="RefSeq"/>
        </authorList>
    </citation>
    <scope>IDENTIFICATION</scope>
    <source>
        <tissue evidence="11">Whole organism</tissue>
    </source>
</reference>
<keyword evidence="6" id="KW-0863">Zinc-finger</keyword>
<evidence type="ECO:0000313" key="10">
    <source>
        <dbReference type="Proteomes" id="UP000694843"/>
    </source>
</evidence>
<evidence type="ECO:0000256" key="5">
    <source>
        <dbReference type="ARBA" id="ARBA00037382"/>
    </source>
</evidence>
<keyword evidence="6" id="KW-0862">Zinc</keyword>
<feature type="region of interest" description="Disordered" evidence="7">
    <location>
        <begin position="282"/>
        <end position="326"/>
    </location>
</feature>
<keyword evidence="6" id="KW-0479">Metal-binding</keyword>
<dbReference type="InterPro" id="IPR000210">
    <property type="entry name" value="BTB/POZ_dom"/>
</dbReference>
<dbReference type="PROSITE" id="PS50157">
    <property type="entry name" value="ZINC_FINGER_C2H2_2"/>
    <property type="match status" value="2"/>
</dbReference>
<evidence type="ECO:0000313" key="11">
    <source>
        <dbReference type="RefSeq" id="XP_018008499.1"/>
    </source>
</evidence>
<dbReference type="GO" id="GO:0008270">
    <property type="term" value="F:zinc ion binding"/>
    <property type="evidence" value="ECO:0007669"/>
    <property type="project" value="UniProtKB-KW"/>
</dbReference>
<dbReference type="GO" id="GO:0006357">
    <property type="term" value="P:regulation of transcription by RNA polymerase II"/>
    <property type="evidence" value="ECO:0007669"/>
    <property type="project" value="TreeGrafter"/>
</dbReference>
<dbReference type="GO" id="GO:0003006">
    <property type="term" value="P:developmental process involved in reproduction"/>
    <property type="evidence" value="ECO:0007669"/>
    <property type="project" value="UniProtKB-ARBA"/>
</dbReference>
<dbReference type="InterPro" id="IPR051095">
    <property type="entry name" value="Dros_DevTransReg"/>
</dbReference>
<dbReference type="InterPro" id="IPR036236">
    <property type="entry name" value="Znf_C2H2_sf"/>
</dbReference>
<dbReference type="GeneID" id="108666185"/>
<dbReference type="PANTHER" id="PTHR23110:SF111">
    <property type="entry name" value="LONGITUDINALS LACKING PROTEIN, ISOFORMS F_I_K_T"/>
    <property type="match status" value="1"/>
</dbReference>
<dbReference type="SMART" id="SM00355">
    <property type="entry name" value="ZnF_C2H2"/>
    <property type="match status" value="2"/>
</dbReference>
<dbReference type="SUPFAM" id="SSF57667">
    <property type="entry name" value="beta-beta-alpha zinc fingers"/>
    <property type="match status" value="1"/>
</dbReference>
<keyword evidence="10" id="KW-1185">Reference proteome</keyword>
<evidence type="ECO:0000256" key="1">
    <source>
        <dbReference type="ARBA" id="ARBA00022473"/>
    </source>
</evidence>
<feature type="domain" description="C2H2-type" evidence="9">
    <location>
        <begin position="361"/>
        <end position="389"/>
    </location>
</feature>
<feature type="domain" description="C2H2-type" evidence="9">
    <location>
        <begin position="331"/>
        <end position="359"/>
    </location>
</feature>
<dbReference type="SMART" id="SM00225">
    <property type="entry name" value="BTB"/>
    <property type="match status" value="1"/>
</dbReference>
<dbReference type="CDD" id="cd18315">
    <property type="entry name" value="BTB_POZ_BAB-like"/>
    <property type="match status" value="1"/>
</dbReference>
<dbReference type="GO" id="GO:0005634">
    <property type="term" value="C:nucleus"/>
    <property type="evidence" value="ECO:0007669"/>
    <property type="project" value="TreeGrafter"/>
</dbReference>
<evidence type="ECO:0000256" key="7">
    <source>
        <dbReference type="SAM" id="MobiDB-lite"/>
    </source>
</evidence>
<evidence type="ECO:0000256" key="2">
    <source>
        <dbReference type="ARBA" id="ARBA00022782"/>
    </source>
</evidence>
<keyword evidence="4" id="KW-0539">Nucleus</keyword>
<proteinExistence type="predicted"/>
<keyword evidence="3" id="KW-0524">Neurogenesis</keyword>
<feature type="compositionally biased region" description="Low complexity" evidence="7">
    <location>
        <begin position="307"/>
        <end position="316"/>
    </location>
</feature>
<feature type="region of interest" description="Disordered" evidence="7">
    <location>
        <begin position="204"/>
        <end position="250"/>
    </location>
</feature>
<evidence type="ECO:0000256" key="3">
    <source>
        <dbReference type="ARBA" id="ARBA00022902"/>
    </source>
</evidence>
<feature type="region of interest" description="Disordered" evidence="7">
    <location>
        <begin position="116"/>
        <end position="190"/>
    </location>
</feature>